<dbReference type="RefSeq" id="WP_037339445.1">
    <property type="nucleotide sequence ID" value="NZ_APNK01000025.1"/>
</dbReference>
<dbReference type="NCBIfam" id="TIGR02842">
    <property type="entry name" value="CyoC"/>
    <property type="match status" value="1"/>
</dbReference>
<evidence type="ECO:0000256" key="17">
    <source>
        <dbReference type="RuleBase" id="RU003376"/>
    </source>
</evidence>
<evidence type="ECO:0000256" key="14">
    <source>
        <dbReference type="ARBA" id="ARBA00031884"/>
    </source>
</evidence>
<dbReference type="GO" id="GO:0019646">
    <property type="term" value="P:aerobic electron transport chain"/>
    <property type="evidence" value="ECO:0007669"/>
    <property type="project" value="InterPro"/>
</dbReference>
<keyword evidence="11 18" id="KW-0472">Membrane</keyword>
<dbReference type="Pfam" id="PF00510">
    <property type="entry name" value="COX3"/>
    <property type="match status" value="1"/>
</dbReference>
<evidence type="ECO:0000256" key="6">
    <source>
        <dbReference type="ARBA" id="ARBA00022475"/>
    </source>
</evidence>
<dbReference type="InterPro" id="IPR000298">
    <property type="entry name" value="Cyt_c_oxidase-like_su3"/>
</dbReference>
<evidence type="ECO:0000256" key="16">
    <source>
        <dbReference type="ARBA" id="ARBA00032717"/>
    </source>
</evidence>
<feature type="domain" description="Heme-copper oxidase subunit III family profile" evidence="19">
    <location>
        <begin position="21"/>
        <end position="199"/>
    </location>
</feature>
<feature type="transmembrane region" description="Helical" evidence="18">
    <location>
        <begin position="176"/>
        <end position="196"/>
    </location>
</feature>
<evidence type="ECO:0000256" key="11">
    <source>
        <dbReference type="ARBA" id="ARBA00023136"/>
    </source>
</evidence>
<keyword evidence="9 18" id="KW-1133">Transmembrane helix</keyword>
<organism evidence="20 21">
    <name type="scientific">Salinisphaera hydrothermalis (strain C41B8)</name>
    <dbReference type="NCBI Taxonomy" id="1304275"/>
    <lineage>
        <taxon>Bacteria</taxon>
        <taxon>Pseudomonadati</taxon>
        <taxon>Pseudomonadota</taxon>
        <taxon>Gammaproteobacteria</taxon>
        <taxon>Salinisphaerales</taxon>
        <taxon>Salinisphaeraceae</taxon>
        <taxon>Salinisphaera</taxon>
    </lineage>
</organism>
<reference evidence="20 21" key="1">
    <citation type="submission" date="2013-03" db="EMBL/GenBank/DDBJ databases">
        <title>Salinisphaera hydrothermalis C41B8 Genome Sequencing.</title>
        <authorList>
            <person name="Li C."/>
            <person name="Lai Q."/>
            <person name="Shao Z."/>
        </authorList>
    </citation>
    <scope>NUCLEOTIDE SEQUENCE [LARGE SCALE GENOMIC DNA]</scope>
    <source>
        <strain evidence="20 21">C41B8</strain>
    </source>
</reference>
<dbReference type="Gene3D" id="1.20.120.80">
    <property type="entry name" value="Cytochrome c oxidase, subunit III, four-helix bundle"/>
    <property type="match status" value="1"/>
</dbReference>
<dbReference type="GO" id="GO:0009486">
    <property type="term" value="F:cytochrome bo3 ubiquinol oxidase activity"/>
    <property type="evidence" value="ECO:0007669"/>
    <property type="project" value="InterPro"/>
</dbReference>
<evidence type="ECO:0000256" key="9">
    <source>
        <dbReference type="ARBA" id="ARBA00022989"/>
    </source>
</evidence>
<evidence type="ECO:0000256" key="8">
    <source>
        <dbReference type="ARBA" id="ARBA00022982"/>
    </source>
</evidence>
<keyword evidence="10" id="KW-0560">Oxidoreductase</keyword>
<dbReference type="InterPro" id="IPR014206">
    <property type="entry name" value="Cyt_c_ubiqinol_oxidase_su3"/>
</dbReference>
<dbReference type="FunFam" id="1.20.120.80:FF:000001">
    <property type="entry name" value="Cytochrome (Ubi)quinol oxidase subunit III"/>
    <property type="match status" value="1"/>
</dbReference>
<evidence type="ECO:0000256" key="10">
    <source>
        <dbReference type="ARBA" id="ARBA00023002"/>
    </source>
</evidence>
<evidence type="ECO:0000256" key="15">
    <source>
        <dbReference type="ARBA" id="ARBA00032189"/>
    </source>
</evidence>
<dbReference type="PANTHER" id="PTHR11403">
    <property type="entry name" value="CYTOCHROME C OXIDASE SUBUNIT III"/>
    <property type="match status" value="1"/>
</dbReference>
<dbReference type="InterPro" id="IPR033946">
    <property type="entry name" value="Ubiquinol_oxase_su3_dom"/>
</dbReference>
<evidence type="ECO:0000256" key="2">
    <source>
        <dbReference type="ARBA" id="ARBA00010581"/>
    </source>
</evidence>
<evidence type="ECO:0000256" key="13">
    <source>
        <dbReference type="ARBA" id="ARBA00030072"/>
    </source>
</evidence>
<comment type="caution">
    <text evidence="20">The sequence shown here is derived from an EMBL/GenBank/DDBJ whole genome shotgun (WGS) entry which is preliminary data.</text>
</comment>
<evidence type="ECO:0000256" key="18">
    <source>
        <dbReference type="SAM" id="Phobius"/>
    </source>
</evidence>
<dbReference type="PATRIC" id="fig|1304275.5.peg.2844"/>
<evidence type="ECO:0000313" key="21">
    <source>
        <dbReference type="Proteomes" id="UP000028302"/>
    </source>
</evidence>
<dbReference type="InterPro" id="IPR035973">
    <property type="entry name" value="Cyt_c_oxidase_su3-like_sf"/>
</dbReference>
<keyword evidence="7 17" id="KW-0812">Transmembrane</keyword>
<dbReference type="OrthoDB" id="9810850at2"/>
<comment type="function">
    <text evidence="12">Cytochrome bo(3) ubiquinol terminal oxidase is the component of the aerobic respiratory chain of E.coli that predominates when cells are grown at high aeration. Has proton pump activity across the membrane in addition to electron transfer, pumping 2 protons/electron.</text>
</comment>
<dbReference type="eggNOG" id="COG1845">
    <property type="taxonomic scope" value="Bacteria"/>
</dbReference>
<dbReference type="PROSITE" id="PS50253">
    <property type="entry name" value="COX3"/>
    <property type="match status" value="1"/>
</dbReference>
<evidence type="ECO:0000256" key="12">
    <source>
        <dbReference type="ARBA" id="ARBA00025694"/>
    </source>
</evidence>
<dbReference type="CDD" id="cd02863">
    <property type="entry name" value="Ubiquinol_oxidase_III"/>
    <property type="match status" value="1"/>
</dbReference>
<dbReference type="Proteomes" id="UP000028302">
    <property type="component" value="Unassembled WGS sequence"/>
</dbReference>
<evidence type="ECO:0000256" key="5">
    <source>
        <dbReference type="ARBA" id="ARBA00022448"/>
    </source>
</evidence>
<keyword evidence="8" id="KW-0249">Electron transport</keyword>
<comment type="similarity">
    <text evidence="2 17">Belongs to the cytochrome c oxidase subunit 3 family.</text>
</comment>
<evidence type="ECO:0000256" key="4">
    <source>
        <dbReference type="ARBA" id="ARBA00014687"/>
    </source>
</evidence>
<name>A0A084IIS2_SALHC</name>
<dbReference type="AlphaFoldDB" id="A0A084IIS2"/>
<keyword evidence="6" id="KW-1003">Cell membrane</keyword>
<dbReference type="EMBL" id="APNK01000025">
    <property type="protein sequence ID" value="KEZ76606.1"/>
    <property type="molecule type" value="Genomic_DNA"/>
</dbReference>
<accession>A0A084IIS2</accession>
<dbReference type="STRING" id="1304275.C41B8_13910"/>
<evidence type="ECO:0000256" key="7">
    <source>
        <dbReference type="ARBA" id="ARBA00022692"/>
    </source>
</evidence>
<sequence length="200" mass="22125">MTSHAASGNDVHAASNPNTLVNFGFWVYLMSDVIIFSMLFTMFVTVSTHYNGGPSGRDLFELRDVFFETMALLFSSITFGMAMLSMHARRKSQVLLWLLITFVFGALFVGLEVHEFLGLVHEGAGPWTSAFLSAFFTLVGTHGTHVTFGLIWIAVMIGQVAVKGVTAPVASRLMRLALFWHFLDIVWIAVFSTVYLSGVM</sequence>
<evidence type="ECO:0000313" key="20">
    <source>
        <dbReference type="EMBL" id="KEZ76606.1"/>
    </source>
</evidence>
<proteinExistence type="inferred from homology"/>
<evidence type="ECO:0000256" key="1">
    <source>
        <dbReference type="ARBA" id="ARBA00004651"/>
    </source>
</evidence>
<evidence type="ECO:0000256" key="3">
    <source>
        <dbReference type="ARBA" id="ARBA00011700"/>
    </source>
</evidence>
<dbReference type="SUPFAM" id="SSF81452">
    <property type="entry name" value="Cytochrome c oxidase subunit III-like"/>
    <property type="match status" value="1"/>
</dbReference>
<keyword evidence="21" id="KW-1185">Reference proteome</keyword>
<feature type="transmembrane region" description="Helical" evidence="18">
    <location>
        <begin position="25"/>
        <end position="45"/>
    </location>
</feature>
<comment type="subcellular location">
    <subcellularLocation>
        <location evidence="1 17">Cell membrane</location>
        <topology evidence="1 17">Multi-pass membrane protein</topology>
    </subcellularLocation>
</comment>
<comment type="subunit">
    <text evidence="3">Heterooctamer of two A chains, two B chains, two C chains and two D chains.</text>
</comment>
<feature type="transmembrane region" description="Helical" evidence="18">
    <location>
        <begin position="131"/>
        <end position="155"/>
    </location>
</feature>
<keyword evidence="5" id="KW-0813">Transport</keyword>
<evidence type="ECO:0000259" key="19">
    <source>
        <dbReference type="PROSITE" id="PS50253"/>
    </source>
</evidence>
<feature type="transmembrane region" description="Helical" evidence="18">
    <location>
        <begin position="65"/>
        <end position="82"/>
    </location>
</feature>
<protein>
    <recommendedName>
        <fullName evidence="4">Cytochrome bo(3) ubiquinol oxidase subunit 3</fullName>
    </recommendedName>
    <alternativeName>
        <fullName evidence="15">Cytochrome o ubiquinol oxidase subunit 3</fullName>
    </alternativeName>
    <alternativeName>
        <fullName evidence="13">Oxidase bo(3) subunit 3</fullName>
    </alternativeName>
    <alternativeName>
        <fullName evidence="16">Ubiquinol oxidase polypeptide III</fullName>
    </alternativeName>
    <alternativeName>
        <fullName evidence="14">Ubiquinol oxidase subunit 3</fullName>
    </alternativeName>
</protein>
<dbReference type="GO" id="GO:0004129">
    <property type="term" value="F:cytochrome-c oxidase activity"/>
    <property type="evidence" value="ECO:0007669"/>
    <property type="project" value="InterPro"/>
</dbReference>
<dbReference type="InterPro" id="IPR024791">
    <property type="entry name" value="Cyt_c/ubiquinol_Oxase_su3"/>
</dbReference>
<feature type="transmembrane region" description="Helical" evidence="18">
    <location>
        <begin position="94"/>
        <end position="111"/>
    </location>
</feature>
<dbReference type="GO" id="GO:0005886">
    <property type="term" value="C:plasma membrane"/>
    <property type="evidence" value="ECO:0007669"/>
    <property type="project" value="UniProtKB-SubCell"/>
</dbReference>
<dbReference type="PANTHER" id="PTHR11403:SF2">
    <property type="entry name" value="CYTOCHROME BO(3) UBIQUINOL OXIDASE SUBUNIT 3"/>
    <property type="match status" value="1"/>
</dbReference>
<dbReference type="InterPro" id="IPR013833">
    <property type="entry name" value="Cyt_c_oxidase_su3_a-hlx"/>
</dbReference>
<gene>
    <name evidence="20" type="ORF">C41B8_13910</name>
</gene>